<dbReference type="Ensembl" id="ENSPMRT00000005075.1">
    <property type="protein sequence ID" value="ENSPMRP00000004763.1"/>
    <property type="gene ID" value="ENSPMRG00000003267.1"/>
</dbReference>
<comment type="similarity">
    <text evidence="1">Belongs to the ohanin/vespryn family.</text>
</comment>
<accession>A0A670HYK8</accession>
<evidence type="ECO:0000259" key="10">
    <source>
        <dbReference type="PROSITE" id="PS50119"/>
    </source>
</evidence>
<feature type="domain" description="B box-type" evidence="10">
    <location>
        <begin position="90"/>
        <end position="131"/>
    </location>
</feature>
<evidence type="ECO:0008006" key="14">
    <source>
        <dbReference type="Google" id="ProtNLM"/>
    </source>
</evidence>
<comment type="function">
    <text evidence="6">Neurotoxin that produces dose-dependent hypolocomotion and hyperalgesia in mice. May directly act on the central nervous system, as it is 6500-fold more potent when administered intracerebroventricularly than intraperitoneal.</text>
</comment>
<dbReference type="SMART" id="SM00589">
    <property type="entry name" value="PRY"/>
    <property type="match status" value="1"/>
</dbReference>
<feature type="domain" description="B30.2/SPRY" evidence="11">
    <location>
        <begin position="289"/>
        <end position="478"/>
    </location>
</feature>
<evidence type="ECO:0000313" key="12">
    <source>
        <dbReference type="Ensembl" id="ENSPMRP00000004763.1"/>
    </source>
</evidence>
<dbReference type="InterPro" id="IPR001870">
    <property type="entry name" value="B30.2/SPRY"/>
</dbReference>
<dbReference type="InterPro" id="IPR017907">
    <property type="entry name" value="Znf_RING_CS"/>
</dbReference>
<evidence type="ECO:0000259" key="9">
    <source>
        <dbReference type="PROSITE" id="PS50089"/>
    </source>
</evidence>
<dbReference type="SMART" id="SM00336">
    <property type="entry name" value="BBOX"/>
    <property type="match status" value="1"/>
</dbReference>
<dbReference type="Pfam" id="PF00622">
    <property type="entry name" value="SPRY"/>
    <property type="match status" value="1"/>
</dbReference>
<dbReference type="PRINTS" id="PR01407">
    <property type="entry name" value="BUTYPHLNCDUF"/>
</dbReference>
<dbReference type="CDD" id="cd12888">
    <property type="entry name" value="SPRY_PRY_TRIM7_like"/>
    <property type="match status" value="1"/>
</dbReference>
<reference evidence="12 13" key="1">
    <citation type="journal article" date="2019" name="Proc. Natl. Acad. Sci. U.S.A.">
        <title>Regulatory changes in pterin and carotenoid genes underlie balanced color polymorphisms in the wall lizard.</title>
        <authorList>
            <person name="Andrade P."/>
            <person name="Pinho C."/>
            <person name="Perez I de Lanuza G."/>
            <person name="Afonso S."/>
            <person name="Brejcha J."/>
            <person name="Rubin C.J."/>
            <person name="Wallerman O."/>
            <person name="Pereira P."/>
            <person name="Sabatino S.J."/>
            <person name="Bellati A."/>
            <person name="Pellitteri-Rosa D."/>
            <person name="Bosakova Z."/>
            <person name="Bunikis I."/>
            <person name="Carretero M.A."/>
            <person name="Feiner N."/>
            <person name="Marsik P."/>
            <person name="Pauperio F."/>
            <person name="Salvi D."/>
            <person name="Soler L."/>
            <person name="While G.M."/>
            <person name="Uller T."/>
            <person name="Font E."/>
            <person name="Andersson L."/>
            <person name="Carneiro M."/>
        </authorList>
    </citation>
    <scope>NUCLEOTIDE SEQUENCE</scope>
</reference>
<dbReference type="SMART" id="SM00184">
    <property type="entry name" value="RING"/>
    <property type="match status" value="1"/>
</dbReference>
<feature type="domain" description="RING-type" evidence="9">
    <location>
        <begin position="16"/>
        <end position="57"/>
    </location>
</feature>
<reference evidence="12" key="2">
    <citation type="submission" date="2025-08" db="UniProtKB">
        <authorList>
            <consortium name="Ensembl"/>
        </authorList>
    </citation>
    <scope>IDENTIFICATION</scope>
</reference>
<dbReference type="OMA" id="ECQRHQK"/>
<dbReference type="InterPro" id="IPR006574">
    <property type="entry name" value="PRY"/>
</dbReference>
<dbReference type="SUPFAM" id="SSF57850">
    <property type="entry name" value="RING/U-box"/>
    <property type="match status" value="1"/>
</dbReference>
<dbReference type="Gene3D" id="3.30.40.10">
    <property type="entry name" value="Zinc/RING finger domain, C3HC4 (zinc finger)"/>
    <property type="match status" value="1"/>
</dbReference>
<dbReference type="InterPro" id="IPR000315">
    <property type="entry name" value="Znf_B-box"/>
</dbReference>
<feature type="coiled-coil region" evidence="8">
    <location>
        <begin position="192"/>
        <end position="241"/>
    </location>
</feature>
<keyword evidence="8" id="KW-0175">Coiled coil</keyword>
<evidence type="ECO:0000313" key="13">
    <source>
        <dbReference type="Proteomes" id="UP000472272"/>
    </source>
</evidence>
<evidence type="ECO:0000259" key="11">
    <source>
        <dbReference type="PROSITE" id="PS50188"/>
    </source>
</evidence>
<dbReference type="Pfam" id="PF15227">
    <property type="entry name" value="zf-C3HC4_4"/>
    <property type="match status" value="1"/>
</dbReference>
<dbReference type="Gene3D" id="2.60.120.920">
    <property type="match status" value="1"/>
</dbReference>
<reference evidence="12" key="3">
    <citation type="submission" date="2025-09" db="UniProtKB">
        <authorList>
            <consortium name="Ensembl"/>
        </authorList>
    </citation>
    <scope>IDENTIFICATION</scope>
</reference>
<evidence type="ECO:0000256" key="7">
    <source>
        <dbReference type="PROSITE-ProRule" id="PRU00024"/>
    </source>
</evidence>
<dbReference type="InterPro" id="IPR001841">
    <property type="entry name" value="Znf_RING"/>
</dbReference>
<dbReference type="InterPro" id="IPR013083">
    <property type="entry name" value="Znf_RING/FYVE/PHD"/>
</dbReference>
<evidence type="ECO:0000256" key="5">
    <source>
        <dbReference type="ARBA" id="ARBA00022833"/>
    </source>
</evidence>
<proteinExistence type="inferred from homology"/>
<protein>
    <recommendedName>
        <fullName evidence="14">Tripartite motif containing 39</fullName>
    </recommendedName>
</protein>
<dbReference type="AlphaFoldDB" id="A0A670HYK8"/>
<dbReference type="SUPFAM" id="SSF49899">
    <property type="entry name" value="Concanavalin A-like lectins/glucanases"/>
    <property type="match status" value="1"/>
</dbReference>
<keyword evidence="13" id="KW-1185">Reference proteome</keyword>
<dbReference type="PROSITE" id="PS50089">
    <property type="entry name" value="ZF_RING_2"/>
    <property type="match status" value="1"/>
</dbReference>
<dbReference type="InterPro" id="IPR003877">
    <property type="entry name" value="SPRY_dom"/>
</dbReference>
<evidence type="ECO:0000256" key="4">
    <source>
        <dbReference type="ARBA" id="ARBA00022771"/>
    </source>
</evidence>
<dbReference type="PROSITE" id="PS00518">
    <property type="entry name" value="ZF_RING_1"/>
    <property type="match status" value="1"/>
</dbReference>
<dbReference type="GO" id="GO:0008270">
    <property type="term" value="F:zinc ion binding"/>
    <property type="evidence" value="ECO:0007669"/>
    <property type="project" value="UniProtKB-KW"/>
</dbReference>
<evidence type="ECO:0000256" key="3">
    <source>
        <dbReference type="ARBA" id="ARBA00022723"/>
    </source>
</evidence>
<dbReference type="Proteomes" id="UP000472272">
    <property type="component" value="Chromosome 2"/>
</dbReference>
<dbReference type="InterPro" id="IPR013320">
    <property type="entry name" value="ConA-like_dom_sf"/>
</dbReference>
<dbReference type="PROSITE" id="PS50188">
    <property type="entry name" value="B302_SPRY"/>
    <property type="match status" value="1"/>
</dbReference>
<dbReference type="Pfam" id="PF00643">
    <property type="entry name" value="zf-B_box"/>
    <property type="match status" value="1"/>
</dbReference>
<evidence type="ECO:0000256" key="2">
    <source>
        <dbReference type="ARBA" id="ARBA00022699"/>
    </source>
</evidence>
<evidence type="ECO:0000256" key="1">
    <source>
        <dbReference type="ARBA" id="ARBA00009651"/>
    </source>
</evidence>
<keyword evidence="3" id="KW-0479">Metal-binding</keyword>
<dbReference type="InterPro" id="IPR050143">
    <property type="entry name" value="TRIM/RBCC"/>
</dbReference>
<keyword evidence="4 7" id="KW-0863">Zinc-finger</keyword>
<keyword evidence="2" id="KW-0528">Neurotoxin</keyword>
<keyword evidence="5" id="KW-0862">Zinc</keyword>
<dbReference type="Pfam" id="PF13765">
    <property type="entry name" value="PRY"/>
    <property type="match status" value="1"/>
</dbReference>
<dbReference type="GeneTree" id="ENSGT01030000234669"/>
<organism evidence="12 13">
    <name type="scientific">Podarcis muralis</name>
    <name type="common">Wall lizard</name>
    <name type="synonym">Lacerta muralis</name>
    <dbReference type="NCBI Taxonomy" id="64176"/>
    <lineage>
        <taxon>Eukaryota</taxon>
        <taxon>Metazoa</taxon>
        <taxon>Chordata</taxon>
        <taxon>Craniata</taxon>
        <taxon>Vertebrata</taxon>
        <taxon>Euteleostomi</taxon>
        <taxon>Lepidosauria</taxon>
        <taxon>Squamata</taxon>
        <taxon>Bifurcata</taxon>
        <taxon>Unidentata</taxon>
        <taxon>Episquamata</taxon>
        <taxon>Laterata</taxon>
        <taxon>Lacertibaenia</taxon>
        <taxon>Lacertidae</taxon>
        <taxon>Podarcis</taxon>
    </lineage>
</organism>
<keyword evidence="2" id="KW-0800">Toxin</keyword>
<dbReference type="InterPro" id="IPR043136">
    <property type="entry name" value="B30.2/SPRY_sf"/>
</dbReference>
<dbReference type="SMART" id="SM00449">
    <property type="entry name" value="SPRY"/>
    <property type="match status" value="1"/>
</dbReference>
<dbReference type="InterPro" id="IPR003879">
    <property type="entry name" value="Butyrophylin_SPRY"/>
</dbReference>
<evidence type="ECO:0000256" key="6">
    <source>
        <dbReference type="ARBA" id="ARBA00034460"/>
    </source>
</evidence>
<evidence type="ECO:0000256" key="8">
    <source>
        <dbReference type="SAM" id="Coils"/>
    </source>
</evidence>
<dbReference type="PANTHER" id="PTHR24103">
    <property type="entry name" value="E3 UBIQUITIN-PROTEIN LIGASE TRIM"/>
    <property type="match status" value="1"/>
</dbReference>
<name>A0A670HYK8_PODMU</name>
<dbReference type="PROSITE" id="PS50119">
    <property type="entry name" value="ZF_BBOX"/>
    <property type="match status" value="1"/>
</dbReference>
<dbReference type="SUPFAM" id="SSF57845">
    <property type="entry name" value="B-box zinc-binding domain"/>
    <property type="match status" value="1"/>
</dbReference>
<sequence length="478" mass="55101">MAEERYRKRIRSEVTCSICLSYFTRPVELGCRHNFCETCILRCWEESGKKTRCPECRKAVKADYMRNRLLTNMVGIISEWDHSEEREAQRRRSECQRHQKTLDLFCRDDEAPFCGECDTSQGHSGHRVVPVEEAVQGYKDQFCGFLKTLKEEEEQIQAKKTSTGKQSSFLVKKIISGRQKMKGEFKQLHSFLEEWENQLLKEMEEVEDEIARKSNEQLGWLSRELDSLQNIIQELEEKLQQPPSEFLQDIRSTLQRHEGRQAFEAPKIFPLELVWKVWDFHDINPFLEAVVKQFKGTLTSGLSLKKASVTLDPDTAHPNLILSEDRRSARWGEAHQELPDNPERFSGRPFVLGCEEFTAGRHCWEVTIGTDDIWAVGVARKSVRRKGLDSFYPGVGIWGLGQIYGKGRSARRSLPPPAPKLRRFRATVNYAGRQILFFDADTGELLKTFANAEFSGESLLPIFCMGPETCFELPPVTH</sequence>
<dbReference type="Gene3D" id="3.30.160.60">
    <property type="entry name" value="Classic Zinc Finger"/>
    <property type="match status" value="1"/>
</dbReference>